<accession>A0ABD2BSD5</accession>
<name>A0ABD2BSD5_VESSQ</name>
<evidence type="ECO:0000313" key="3">
    <source>
        <dbReference type="Proteomes" id="UP001607302"/>
    </source>
</evidence>
<proteinExistence type="predicted"/>
<feature type="compositionally biased region" description="Basic residues" evidence="1">
    <location>
        <begin position="65"/>
        <end position="84"/>
    </location>
</feature>
<dbReference type="AlphaFoldDB" id="A0ABD2BSD5"/>
<feature type="compositionally biased region" description="Basic and acidic residues" evidence="1">
    <location>
        <begin position="28"/>
        <end position="42"/>
    </location>
</feature>
<feature type="region of interest" description="Disordered" evidence="1">
    <location>
        <begin position="65"/>
        <end position="105"/>
    </location>
</feature>
<gene>
    <name evidence="2" type="ORF">V1478_003145</name>
</gene>
<feature type="region of interest" description="Disordered" evidence="1">
    <location>
        <begin position="20"/>
        <end position="47"/>
    </location>
</feature>
<organism evidence="2 3">
    <name type="scientific">Vespula squamosa</name>
    <name type="common">Southern yellow jacket</name>
    <name type="synonym">Wasp</name>
    <dbReference type="NCBI Taxonomy" id="30214"/>
    <lineage>
        <taxon>Eukaryota</taxon>
        <taxon>Metazoa</taxon>
        <taxon>Ecdysozoa</taxon>
        <taxon>Arthropoda</taxon>
        <taxon>Hexapoda</taxon>
        <taxon>Insecta</taxon>
        <taxon>Pterygota</taxon>
        <taxon>Neoptera</taxon>
        <taxon>Endopterygota</taxon>
        <taxon>Hymenoptera</taxon>
        <taxon>Apocrita</taxon>
        <taxon>Aculeata</taxon>
        <taxon>Vespoidea</taxon>
        <taxon>Vespidae</taxon>
        <taxon>Vespinae</taxon>
        <taxon>Vespula</taxon>
    </lineage>
</organism>
<evidence type="ECO:0000313" key="2">
    <source>
        <dbReference type="EMBL" id="KAL2735505.1"/>
    </source>
</evidence>
<protein>
    <submittedName>
        <fullName evidence="2">Uncharacterized protein</fullName>
    </submittedName>
</protein>
<dbReference type="Proteomes" id="UP001607302">
    <property type="component" value="Unassembled WGS sequence"/>
</dbReference>
<keyword evidence="3" id="KW-1185">Reference proteome</keyword>
<sequence>MKKFFSEALESQASWIPDLRLLIPPEEEEKRGGQKTRKEEKVGGGSQNWNLRNVFFEFYVECREKKKRKERKEKKRKEKKRKKKEEKEEKKDSKGRQRQKKTKYRNVYPSTAAAANLRSRRTRLLNEWKLISRLVEHYSYDDVMFYFDESYDSWPSYRYQQTNNTDIRAIANEGANAICHIEQRTYKNLKFFELETRTKQASTLSFGNQRFETEAQGLSFVFPISKATISVDIPDDGFRAVNWITSALIQFYACDRRGGYSIKSVTCLLPKFPHAEYELNFIDASIIIYVIQSFWYNIETISNSLSVRNSVRYEKKVKEENNPFTNNWQYYLALYAIERDDNEGIDYLRPGRFSNNNQYSELVEKLEHFVLLQMTSLTQKSGNQ</sequence>
<evidence type="ECO:0000256" key="1">
    <source>
        <dbReference type="SAM" id="MobiDB-lite"/>
    </source>
</evidence>
<feature type="compositionally biased region" description="Basic and acidic residues" evidence="1">
    <location>
        <begin position="85"/>
        <end position="95"/>
    </location>
</feature>
<comment type="caution">
    <text evidence="2">The sequence shown here is derived from an EMBL/GenBank/DDBJ whole genome shotgun (WGS) entry which is preliminary data.</text>
</comment>
<dbReference type="EMBL" id="JAUDFV010000064">
    <property type="protein sequence ID" value="KAL2735505.1"/>
    <property type="molecule type" value="Genomic_DNA"/>
</dbReference>
<reference evidence="2 3" key="1">
    <citation type="journal article" date="2024" name="Ann. Entomol. Soc. Am.">
        <title>Genomic analyses of the southern and eastern yellowjacket wasps (Hymenoptera: Vespidae) reveal evolutionary signatures of social life.</title>
        <authorList>
            <person name="Catto M.A."/>
            <person name="Caine P.B."/>
            <person name="Orr S.E."/>
            <person name="Hunt B.G."/>
            <person name="Goodisman M.A.D."/>
        </authorList>
    </citation>
    <scope>NUCLEOTIDE SEQUENCE [LARGE SCALE GENOMIC DNA]</scope>
    <source>
        <strain evidence="2">233</strain>
        <tissue evidence="2">Head and thorax</tissue>
    </source>
</reference>